<dbReference type="PANTHER" id="PTHR48060:SF21">
    <property type="entry name" value="L DOMAIN-LIKE PROTEIN"/>
    <property type="match status" value="1"/>
</dbReference>
<name>A0A6A1WLX6_9ROSI</name>
<dbReference type="OrthoDB" id="687555at2759"/>
<dbReference type="PANTHER" id="PTHR48060">
    <property type="entry name" value="DNA DAMAGE-REPAIR/TOLERATION PROTEIN DRT100"/>
    <property type="match status" value="1"/>
</dbReference>
<dbReference type="Pfam" id="PF08263">
    <property type="entry name" value="LRRNT_2"/>
    <property type="match status" value="1"/>
</dbReference>
<evidence type="ECO:0000256" key="1">
    <source>
        <dbReference type="ARBA" id="ARBA00022614"/>
    </source>
</evidence>
<evidence type="ECO:0000256" key="4">
    <source>
        <dbReference type="SAM" id="Phobius"/>
    </source>
</evidence>
<dbReference type="InterPro" id="IPR013210">
    <property type="entry name" value="LRR_N_plant-typ"/>
</dbReference>
<evidence type="ECO:0000259" key="5">
    <source>
        <dbReference type="Pfam" id="PF08263"/>
    </source>
</evidence>
<proteinExistence type="predicted"/>
<keyword evidence="4" id="KW-1133">Transmembrane helix</keyword>
<dbReference type="EMBL" id="RXIC02000019">
    <property type="protein sequence ID" value="KAB1226272.1"/>
    <property type="molecule type" value="Genomic_DNA"/>
</dbReference>
<dbReference type="Gene3D" id="3.80.10.10">
    <property type="entry name" value="Ribonuclease Inhibitor"/>
    <property type="match status" value="1"/>
</dbReference>
<evidence type="ECO:0000256" key="3">
    <source>
        <dbReference type="ARBA" id="ARBA00022737"/>
    </source>
</evidence>
<evidence type="ECO:0000313" key="6">
    <source>
        <dbReference type="EMBL" id="KAB1226272.1"/>
    </source>
</evidence>
<keyword evidence="1" id="KW-0433">Leucine-rich repeat</keyword>
<comment type="caution">
    <text evidence="6">The sequence shown here is derived from an EMBL/GenBank/DDBJ whole genome shotgun (WGS) entry which is preliminary data.</text>
</comment>
<keyword evidence="3" id="KW-0677">Repeat</keyword>
<protein>
    <recommendedName>
        <fullName evidence="5">Leucine-rich repeat-containing N-terminal plant-type domain-containing protein</fullName>
    </recommendedName>
</protein>
<reference evidence="6 7" key="1">
    <citation type="journal article" date="2019" name="Plant Biotechnol. J.">
        <title>The red bayberry genome and genetic basis of sex determination.</title>
        <authorList>
            <person name="Jia H.M."/>
            <person name="Jia H.J."/>
            <person name="Cai Q.L."/>
            <person name="Wang Y."/>
            <person name="Zhao H.B."/>
            <person name="Yang W.F."/>
            <person name="Wang G.Y."/>
            <person name="Li Y.H."/>
            <person name="Zhan D.L."/>
            <person name="Shen Y.T."/>
            <person name="Niu Q.F."/>
            <person name="Chang L."/>
            <person name="Qiu J."/>
            <person name="Zhao L."/>
            <person name="Xie H.B."/>
            <person name="Fu W.Y."/>
            <person name="Jin J."/>
            <person name="Li X.W."/>
            <person name="Jiao Y."/>
            <person name="Zhou C.C."/>
            <person name="Tu T."/>
            <person name="Chai C.Y."/>
            <person name="Gao J.L."/>
            <person name="Fan L.J."/>
            <person name="van de Weg E."/>
            <person name="Wang J.Y."/>
            <person name="Gao Z.S."/>
        </authorList>
    </citation>
    <scope>NUCLEOTIDE SEQUENCE [LARGE SCALE GENOMIC DNA]</scope>
    <source>
        <tissue evidence="6">Leaves</tissue>
    </source>
</reference>
<dbReference type="Proteomes" id="UP000516437">
    <property type="component" value="Chromosome 1"/>
</dbReference>
<keyword evidence="4" id="KW-0472">Membrane</keyword>
<keyword evidence="4" id="KW-0812">Transmembrane</keyword>
<dbReference type="InterPro" id="IPR053211">
    <property type="entry name" value="DNA_repair-toleration"/>
</dbReference>
<dbReference type="AlphaFoldDB" id="A0A6A1WLX6"/>
<sequence length="116" mass="13232">MGFSQLALAPCASRSLCIQAFVFLCYFGLLITFVVGGGNETDRLALLDFKSKITHDPMGVMSSWNDSVHFCQWQGVTCGRRHQRVTRLDLHSKIWEAPYHHIWKFEFPEGTSPVQQ</sequence>
<feature type="transmembrane region" description="Helical" evidence="4">
    <location>
        <begin position="12"/>
        <end position="35"/>
    </location>
</feature>
<keyword evidence="2" id="KW-0732">Signal</keyword>
<evidence type="ECO:0000313" key="7">
    <source>
        <dbReference type="Proteomes" id="UP000516437"/>
    </source>
</evidence>
<keyword evidence="7" id="KW-1185">Reference proteome</keyword>
<organism evidence="6 7">
    <name type="scientific">Morella rubra</name>
    <name type="common">Chinese bayberry</name>
    <dbReference type="NCBI Taxonomy" id="262757"/>
    <lineage>
        <taxon>Eukaryota</taxon>
        <taxon>Viridiplantae</taxon>
        <taxon>Streptophyta</taxon>
        <taxon>Embryophyta</taxon>
        <taxon>Tracheophyta</taxon>
        <taxon>Spermatophyta</taxon>
        <taxon>Magnoliopsida</taxon>
        <taxon>eudicotyledons</taxon>
        <taxon>Gunneridae</taxon>
        <taxon>Pentapetalae</taxon>
        <taxon>rosids</taxon>
        <taxon>fabids</taxon>
        <taxon>Fagales</taxon>
        <taxon>Myricaceae</taxon>
        <taxon>Morella</taxon>
    </lineage>
</organism>
<evidence type="ECO:0000256" key="2">
    <source>
        <dbReference type="ARBA" id="ARBA00022729"/>
    </source>
</evidence>
<dbReference type="InterPro" id="IPR032675">
    <property type="entry name" value="LRR_dom_sf"/>
</dbReference>
<accession>A0A6A1WLX6</accession>
<feature type="domain" description="Leucine-rich repeat-containing N-terminal plant-type" evidence="5">
    <location>
        <begin position="40"/>
        <end position="78"/>
    </location>
</feature>
<gene>
    <name evidence="6" type="ORF">CJ030_MR1G003751</name>
</gene>